<name>A0A9X2CWY1_9BACI</name>
<proteinExistence type="predicted"/>
<evidence type="ECO:0000259" key="2">
    <source>
        <dbReference type="Pfam" id="PF16653"/>
    </source>
</evidence>
<dbReference type="InterPro" id="IPR032095">
    <property type="entry name" value="Sacchrp_dh-like_C"/>
</dbReference>
<reference evidence="3" key="1">
    <citation type="submission" date="2022-02" db="EMBL/GenBank/DDBJ databases">
        <title>Halalkalibacter sp. nov. isolated from Lonar Lake, India.</title>
        <authorList>
            <person name="Joshi A."/>
            <person name="Thite S."/>
            <person name="Lodha T."/>
        </authorList>
    </citation>
    <scope>NUCLEOTIDE SEQUENCE</scope>
    <source>
        <strain evidence="3">MEB205</strain>
    </source>
</reference>
<dbReference type="PANTHER" id="PTHR43796">
    <property type="entry name" value="CARBOXYNORSPERMIDINE SYNTHASE"/>
    <property type="match status" value="1"/>
</dbReference>
<protein>
    <submittedName>
        <fullName evidence="3">Saccharopine dehydrogenase NADP-binding domain-containing protein</fullName>
    </submittedName>
</protein>
<keyword evidence="4" id="KW-1185">Reference proteome</keyword>
<gene>
    <name evidence="3" type="ORF">MF646_21005</name>
</gene>
<dbReference type="Pfam" id="PF03435">
    <property type="entry name" value="Sacchrp_dh_NADP"/>
    <property type="match status" value="1"/>
</dbReference>
<dbReference type="InterPro" id="IPR036291">
    <property type="entry name" value="NAD(P)-bd_dom_sf"/>
</dbReference>
<dbReference type="SUPFAM" id="SSF51735">
    <property type="entry name" value="NAD(P)-binding Rossmann-fold domains"/>
    <property type="match status" value="1"/>
</dbReference>
<dbReference type="EMBL" id="JAKRYL010000033">
    <property type="protein sequence ID" value="MCL7749600.1"/>
    <property type="molecule type" value="Genomic_DNA"/>
</dbReference>
<organism evidence="3 4">
    <name type="scientific">Halalkalibacter alkaliphilus</name>
    <dbReference type="NCBI Taxonomy" id="2917993"/>
    <lineage>
        <taxon>Bacteria</taxon>
        <taxon>Bacillati</taxon>
        <taxon>Bacillota</taxon>
        <taxon>Bacilli</taxon>
        <taxon>Bacillales</taxon>
        <taxon>Bacillaceae</taxon>
        <taxon>Halalkalibacter</taxon>
    </lineage>
</organism>
<dbReference type="InterPro" id="IPR005097">
    <property type="entry name" value="Sacchrp_dh_NADP-bd"/>
</dbReference>
<dbReference type="Gene3D" id="3.40.50.720">
    <property type="entry name" value="NAD(P)-binding Rossmann-like Domain"/>
    <property type="match status" value="1"/>
</dbReference>
<feature type="domain" description="Saccharopine dehydrogenase-like C-terminal" evidence="2">
    <location>
        <begin position="129"/>
        <end position="383"/>
    </location>
</feature>
<dbReference type="PANTHER" id="PTHR43796:SF2">
    <property type="entry name" value="CARBOXYNORSPERMIDINE SYNTHASE"/>
    <property type="match status" value="1"/>
</dbReference>
<dbReference type="Pfam" id="PF16653">
    <property type="entry name" value="Sacchrp_dh_C"/>
    <property type="match status" value="1"/>
</dbReference>
<sequence>MKIAVLGGAGKVVLGAIQDFVENKDVKEVFLGDINLEALEARKQRLSSGKVTISQIDLNNHHELVEVLRQYDACLNGSSHHFNIKVMKACLQAKTHYTDFGGLFHWAREQLQYNDEFKREGITGIVGSGSAPGIVNVMARYAYDRLDKVHSVAIRDGIVNRNLDENDFTPPYAIETLLDEYMMNPFVYTNGEFRELNPFEGEEVVDFPHPIGTQSVIPTIHSEVATMPISFKEKGIQHVSFKLALPKEFEEKLRFVVSLGFGSNKPIDIKGTEVIPRKVLAHLTALNVAKKTKEVVKHDDHKALQVVVIGEKEGKASKYIMDCVISPYEKWPHMSQGVFSVGFPAAVTTRLLASGQIKERGFFASEGVIPTQLYFDELAKRGIRVESSFIQQV</sequence>
<feature type="domain" description="Saccharopine dehydrogenase NADP binding" evidence="1">
    <location>
        <begin position="4"/>
        <end position="124"/>
    </location>
</feature>
<dbReference type="Proteomes" id="UP001139150">
    <property type="component" value="Unassembled WGS sequence"/>
</dbReference>
<evidence type="ECO:0000259" key="1">
    <source>
        <dbReference type="Pfam" id="PF03435"/>
    </source>
</evidence>
<accession>A0A9X2CWY1</accession>
<dbReference type="AlphaFoldDB" id="A0A9X2CWY1"/>
<evidence type="ECO:0000313" key="3">
    <source>
        <dbReference type="EMBL" id="MCL7749600.1"/>
    </source>
</evidence>
<evidence type="ECO:0000313" key="4">
    <source>
        <dbReference type="Proteomes" id="UP001139150"/>
    </source>
</evidence>
<dbReference type="Gene3D" id="3.30.360.10">
    <property type="entry name" value="Dihydrodipicolinate Reductase, domain 2"/>
    <property type="match status" value="1"/>
</dbReference>
<comment type="caution">
    <text evidence="3">The sequence shown here is derived from an EMBL/GenBank/DDBJ whole genome shotgun (WGS) entry which is preliminary data.</text>
</comment>
<dbReference type="RefSeq" id="WP_250098460.1">
    <property type="nucleotide sequence ID" value="NZ_JAKRYL010000033.1"/>
</dbReference>